<evidence type="ECO:0000256" key="5">
    <source>
        <dbReference type="SAM" id="MobiDB-lite"/>
    </source>
</evidence>
<feature type="region of interest" description="Disordered" evidence="5">
    <location>
        <begin position="1"/>
        <end position="161"/>
    </location>
</feature>
<dbReference type="AlphaFoldDB" id="A0AAN6DZF0"/>
<name>A0AAN6DZF0_9EURO</name>
<gene>
    <name evidence="6" type="ORF">EDD36DRAFT_216727</name>
</gene>
<evidence type="ECO:0000313" key="6">
    <source>
        <dbReference type="EMBL" id="KAI1614117.1"/>
    </source>
</evidence>
<comment type="similarity">
    <text evidence="2">Belongs to the SLX9 family.</text>
</comment>
<feature type="compositionally biased region" description="Basic residues" evidence="5">
    <location>
        <begin position="52"/>
        <end position="62"/>
    </location>
</feature>
<dbReference type="GO" id="GO:0030686">
    <property type="term" value="C:90S preribosome"/>
    <property type="evidence" value="ECO:0007669"/>
    <property type="project" value="InterPro"/>
</dbReference>
<feature type="compositionally biased region" description="Polar residues" evidence="5">
    <location>
        <begin position="1"/>
        <end position="30"/>
    </location>
</feature>
<evidence type="ECO:0000256" key="3">
    <source>
        <dbReference type="ARBA" id="ARBA00021321"/>
    </source>
</evidence>
<keyword evidence="7" id="KW-1185">Reference proteome</keyword>
<evidence type="ECO:0000313" key="7">
    <source>
        <dbReference type="Proteomes" id="UP001203852"/>
    </source>
</evidence>
<sequence>MAPPTRTANPPKSILKRSSTSATPQESLFPSSKKDKRRVKHEQLLNKVTKSSSKKPRRRRPDKKLVATLDSLADALPTGDGDDDTTAPGAAGERAQDQVNIIKRNSMKSKPGALKRREKLDKGERDRFAKNMAQLAAPRPAGGADKENEGDAKGVGTAVPSTTERWAALRGFISQTLETKPELRSTKT</sequence>
<evidence type="ECO:0000256" key="4">
    <source>
        <dbReference type="ARBA" id="ARBA00023242"/>
    </source>
</evidence>
<feature type="compositionally biased region" description="Basic and acidic residues" evidence="5">
    <location>
        <begin position="118"/>
        <end position="129"/>
    </location>
</feature>
<comment type="subcellular location">
    <subcellularLocation>
        <location evidence="1">Nucleus</location>
        <location evidence="1">Nucleolus</location>
    </subcellularLocation>
</comment>
<evidence type="ECO:0000256" key="1">
    <source>
        <dbReference type="ARBA" id="ARBA00004604"/>
    </source>
</evidence>
<dbReference type="EMBL" id="MU404353">
    <property type="protein sequence ID" value="KAI1614117.1"/>
    <property type="molecule type" value="Genomic_DNA"/>
</dbReference>
<dbReference type="GO" id="GO:0030688">
    <property type="term" value="C:preribosome, small subunit precursor"/>
    <property type="evidence" value="ECO:0007669"/>
    <property type="project" value="InterPro"/>
</dbReference>
<dbReference type="InterPro" id="IPR028160">
    <property type="entry name" value="Slx9-like"/>
</dbReference>
<dbReference type="Proteomes" id="UP001203852">
    <property type="component" value="Unassembled WGS sequence"/>
</dbReference>
<dbReference type="Pfam" id="PF15341">
    <property type="entry name" value="SLX9"/>
    <property type="match status" value="1"/>
</dbReference>
<proteinExistence type="inferred from homology"/>
<comment type="caution">
    <text evidence="6">The sequence shown here is derived from an EMBL/GenBank/DDBJ whole genome shotgun (WGS) entry which is preliminary data.</text>
</comment>
<accession>A0AAN6DZF0</accession>
<dbReference type="GO" id="GO:0005730">
    <property type="term" value="C:nucleolus"/>
    <property type="evidence" value="ECO:0007669"/>
    <property type="project" value="UniProtKB-SubCell"/>
</dbReference>
<protein>
    <recommendedName>
        <fullName evidence="3">Ribosome biogenesis protein SLX9</fullName>
    </recommendedName>
</protein>
<evidence type="ECO:0000256" key="2">
    <source>
        <dbReference type="ARBA" id="ARBA00011022"/>
    </source>
</evidence>
<reference evidence="6" key="1">
    <citation type="journal article" date="2022" name="bioRxiv">
        <title>Deciphering the potential niche of two novel black yeast fungi from a biological soil crust based on their genomes, phenotypes, and melanin regulation.</title>
        <authorList>
            <consortium name="DOE Joint Genome Institute"/>
            <person name="Carr E.C."/>
            <person name="Barton Q."/>
            <person name="Grambo S."/>
            <person name="Sullivan M."/>
            <person name="Renfro C.M."/>
            <person name="Kuo A."/>
            <person name="Pangilinan J."/>
            <person name="Lipzen A."/>
            <person name="Keymanesh K."/>
            <person name="Savage E."/>
            <person name="Barry K."/>
            <person name="Grigoriev I.V."/>
            <person name="Riekhof W.R."/>
            <person name="Harris S.S."/>
        </authorList>
    </citation>
    <scope>NUCLEOTIDE SEQUENCE</scope>
    <source>
        <strain evidence="6">JF 03-4F</strain>
    </source>
</reference>
<keyword evidence="4" id="KW-0539">Nucleus</keyword>
<organism evidence="6 7">
    <name type="scientific">Exophiala viscosa</name>
    <dbReference type="NCBI Taxonomy" id="2486360"/>
    <lineage>
        <taxon>Eukaryota</taxon>
        <taxon>Fungi</taxon>
        <taxon>Dikarya</taxon>
        <taxon>Ascomycota</taxon>
        <taxon>Pezizomycotina</taxon>
        <taxon>Eurotiomycetes</taxon>
        <taxon>Chaetothyriomycetidae</taxon>
        <taxon>Chaetothyriales</taxon>
        <taxon>Herpotrichiellaceae</taxon>
        <taxon>Exophiala</taxon>
    </lineage>
</organism>
<dbReference type="GO" id="GO:0000462">
    <property type="term" value="P:maturation of SSU-rRNA from tricistronic rRNA transcript (SSU-rRNA, 5.8S rRNA, LSU-rRNA)"/>
    <property type="evidence" value="ECO:0007669"/>
    <property type="project" value="InterPro"/>
</dbReference>